<feature type="transmembrane region" description="Helical" evidence="1">
    <location>
        <begin position="135"/>
        <end position="154"/>
    </location>
</feature>
<evidence type="ECO:0000256" key="1">
    <source>
        <dbReference type="SAM" id="Phobius"/>
    </source>
</evidence>
<reference evidence="3 4" key="1">
    <citation type="submission" date="2018-06" db="EMBL/GenBank/DDBJ databases">
        <authorList>
            <consortium name="Pathogen Informatics"/>
            <person name="Doyle S."/>
        </authorList>
    </citation>
    <scope>NUCLEOTIDE SEQUENCE [LARGE SCALE GENOMIC DNA]</scope>
    <source>
        <strain evidence="3 4">NCTC11343</strain>
    </source>
</reference>
<accession>A0A2X2IUR4</accession>
<dbReference type="GO" id="GO:0000155">
    <property type="term" value="F:phosphorelay sensor kinase activity"/>
    <property type="evidence" value="ECO:0007669"/>
    <property type="project" value="InterPro"/>
</dbReference>
<organism evidence="3 4">
    <name type="scientific">Sphingobacterium multivorum</name>
    <dbReference type="NCBI Taxonomy" id="28454"/>
    <lineage>
        <taxon>Bacteria</taxon>
        <taxon>Pseudomonadati</taxon>
        <taxon>Bacteroidota</taxon>
        <taxon>Sphingobacteriia</taxon>
        <taxon>Sphingobacteriales</taxon>
        <taxon>Sphingobacteriaceae</taxon>
        <taxon>Sphingobacterium</taxon>
    </lineage>
</organism>
<dbReference type="PANTHER" id="PTHR34220:SF7">
    <property type="entry name" value="SENSOR HISTIDINE KINASE YPDA"/>
    <property type="match status" value="1"/>
</dbReference>
<dbReference type="RefSeq" id="WP_172462391.1">
    <property type="nucleotide sequence ID" value="NZ_CP069793.1"/>
</dbReference>
<dbReference type="Proteomes" id="UP000251241">
    <property type="component" value="Unassembled WGS sequence"/>
</dbReference>
<evidence type="ECO:0000259" key="2">
    <source>
        <dbReference type="Pfam" id="PF06580"/>
    </source>
</evidence>
<name>A0A2X2IUR4_SPHMU</name>
<feature type="transmembrane region" description="Helical" evidence="1">
    <location>
        <begin position="44"/>
        <end position="63"/>
    </location>
</feature>
<dbReference type="Gene3D" id="3.30.565.10">
    <property type="entry name" value="Histidine kinase-like ATPase, C-terminal domain"/>
    <property type="match status" value="1"/>
</dbReference>
<dbReference type="GeneID" id="97180794"/>
<protein>
    <submittedName>
        <fullName evidence="3">Inner membrane protein ypdA</fullName>
    </submittedName>
</protein>
<dbReference type="SUPFAM" id="SSF55874">
    <property type="entry name" value="ATPase domain of HSP90 chaperone/DNA topoisomerase II/histidine kinase"/>
    <property type="match status" value="1"/>
</dbReference>
<dbReference type="EMBL" id="UAUU01000008">
    <property type="protein sequence ID" value="SPZ85937.1"/>
    <property type="molecule type" value="Genomic_DNA"/>
</dbReference>
<dbReference type="InterPro" id="IPR036890">
    <property type="entry name" value="HATPase_C_sf"/>
</dbReference>
<dbReference type="InterPro" id="IPR050640">
    <property type="entry name" value="Bact_2-comp_sensor_kinase"/>
</dbReference>
<keyword evidence="1" id="KW-1133">Transmembrane helix</keyword>
<evidence type="ECO:0000313" key="4">
    <source>
        <dbReference type="Proteomes" id="UP000251241"/>
    </source>
</evidence>
<sequence>MNRFFQNYNTGKRIILHLCFWFLVLGMQFISYQRIDIDNSWILFVKDVFSLLTIFYVTAYVIIPRWFIPGKFVLCILWLLFIYAWWSFLSYFAALLTLKYLTPDVRLSSYLEIILSQGIFGAFRLSSISDYLLDFIFLVALPLTVKIVQAFMSVRNSKMKLELKNSALELNNVQLELAFLKYQINPHFLLNTLYSIYVLVSDHDERGGESMMRLSSMMVYLLHESNQPRIEISREFQLLKDYVELEKLRYSETVQINLNLAAEDESCMMVPLIFFPFVENAFKHGPRLSSSAGWISIDIKVKDDKVYMHVANAYRELSKPENYIGGLGIENVKKRLELHYPHHHNLKIKSHEGVFSVNLVVNLHSETEP</sequence>
<dbReference type="AlphaFoldDB" id="A0A2X2IUR4"/>
<feature type="transmembrane region" description="Helical" evidence="1">
    <location>
        <begin position="75"/>
        <end position="98"/>
    </location>
</feature>
<dbReference type="Pfam" id="PF06580">
    <property type="entry name" value="His_kinase"/>
    <property type="match status" value="1"/>
</dbReference>
<gene>
    <name evidence="3" type="primary">ypdA_3</name>
    <name evidence="3" type="ORF">NCTC11343_02502</name>
</gene>
<evidence type="ECO:0000313" key="3">
    <source>
        <dbReference type="EMBL" id="SPZ85937.1"/>
    </source>
</evidence>
<feature type="transmembrane region" description="Helical" evidence="1">
    <location>
        <begin position="14"/>
        <end position="32"/>
    </location>
</feature>
<dbReference type="GO" id="GO:0016020">
    <property type="term" value="C:membrane"/>
    <property type="evidence" value="ECO:0007669"/>
    <property type="project" value="InterPro"/>
</dbReference>
<keyword evidence="1" id="KW-0472">Membrane</keyword>
<feature type="domain" description="Signal transduction histidine kinase internal region" evidence="2">
    <location>
        <begin position="176"/>
        <end position="252"/>
    </location>
</feature>
<keyword evidence="1" id="KW-0812">Transmembrane</keyword>
<dbReference type="InterPro" id="IPR010559">
    <property type="entry name" value="Sig_transdc_His_kin_internal"/>
</dbReference>
<proteinExistence type="predicted"/>
<dbReference type="PANTHER" id="PTHR34220">
    <property type="entry name" value="SENSOR HISTIDINE KINASE YPDA"/>
    <property type="match status" value="1"/>
</dbReference>